<dbReference type="OrthoDB" id="9777714at2"/>
<dbReference type="SMART" id="SM00388">
    <property type="entry name" value="HisKA"/>
    <property type="match status" value="1"/>
</dbReference>
<proteinExistence type="predicted"/>
<sequence length="577" mass="63017">MRVWDMSLLQDNPSTTRAPRESIHAYVYSEANRQQMGQRFRRLQRKLTIGLIIGFLLPNALLAAYFHHQLTHSLKNSAILKLATLADNQKNALDLYLQARVSNLSTLLPDPSLSQAPSQDGLAAGLKRLNALHEDFTGLGLLDAGGTVRAYAGPVPEQGKTLGLAPWLGALFDGSRSYCIGDIHTEEGEVQQGIVAVRRTLDGRNDILFASLNPDRLAEVLANPAPDDTVHRSLLHDQSASGSSKEAEVRERMTDDEPVLSARIRLAEAPWLLELSQPLPVAMAEMYHARRVLLWSLIAITLLFSLLITFTISKLMQDARRMADRGSRLQEMLVHASKLASIGELAAGVAHEINNPLAIIMAESGVIRDMFTPEFELDHSREALEKELAVIDKAATRAKGITRRLQEMAKARVPQSEPCDLNAQVSNTLARLRKVELKTKRNLDIQLDLDPDLPAVLAEAEPIRQVIGNLLLNAADAIGEERGVIAISTGMEDRMLAIHIADTGRGIPPENLERIFHPFFTTKGGAYGTGLGLSIAASIVKYLGGVIKVSSIVGKGSTFTVLLPNNFTCPINPQEAA</sequence>
<dbReference type="InterPro" id="IPR036097">
    <property type="entry name" value="HisK_dim/P_sf"/>
</dbReference>
<feature type="region of interest" description="Disordered" evidence="4">
    <location>
        <begin position="232"/>
        <end position="252"/>
    </location>
</feature>
<protein>
    <recommendedName>
        <fullName evidence="2">histidine kinase</fullName>
        <ecNumber evidence="2">2.7.13.3</ecNumber>
    </recommendedName>
</protein>
<keyword evidence="5" id="KW-0812">Transmembrane</keyword>
<dbReference type="PANTHER" id="PTHR43065:SF42">
    <property type="entry name" value="TWO-COMPONENT SENSOR PPRA"/>
    <property type="match status" value="1"/>
</dbReference>
<dbReference type="InterPro" id="IPR003661">
    <property type="entry name" value="HisK_dim/P_dom"/>
</dbReference>
<name>A0A2L1GPN4_9BACT</name>
<dbReference type="SUPFAM" id="SSF55874">
    <property type="entry name" value="ATPase domain of HSP90 chaperone/DNA topoisomerase II/histidine kinase"/>
    <property type="match status" value="1"/>
</dbReference>
<organism evidence="7 8">
    <name type="scientific">Desulfobulbus oralis</name>
    <dbReference type="NCBI Taxonomy" id="1986146"/>
    <lineage>
        <taxon>Bacteria</taxon>
        <taxon>Pseudomonadati</taxon>
        <taxon>Thermodesulfobacteriota</taxon>
        <taxon>Desulfobulbia</taxon>
        <taxon>Desulfobulbales</taxon>
        <taxon>Desulfobulbaceae</taxon>
        <taxon>Desulfobulbus</taxon>
    </lineage>
</organism>
<dbReference type="SUPFAM" id="SSF47384">
    <property type="entry name" value="Homodimeric domain of signal transducing histidine kinase"/>
    <property type="match status" value="1"/>
</dbReference>
<dbReference type="GO" id="GO:0000155">
    <property type="term" value="F:phosphorelay sensor kinase activity"/>
    <property type="evidence" value="ECO:0007669"/>
    <property type="project" value="InterPro"/>
</dbReference>
<dbReference type="InterPro" id="IPR036890">
    <property type="entry name" value="HATPase_C_sf"/>
</dbReference>
<dbReference type="AlphaFoldDB" id="A0A2L1GPN4"/>
<feature type="transmembrane region" description="Helical" evidence="5">
    <location>
        <begin position="292"/>
        <end position="312"/>
    </location>
</feature>
<evidence type="ECO:0000256" key="2">
    <source>
        <dbReference type="ARBA" id="ARBA00012438"/>
    </source>
</evidence>
<keyword evidence="5" id="KW-0472">Membrane</keyword>
<gene>
    <name evidence="7" type="ORF">CAY53_09320</name>
</gene>
<evidence type="ECO:0000256" key="1">
    <source>
        <dbReference type="ARBA" id="ARBA00000085"/>
    </source>
</evidence>
<evidence type="ECO:0000259" key="6">
    <source>
        <dbReference type="PROSITE" id="PS50109"/>
    </source>
</evidence>
<dbReference type="EMBL" id="CP021255">
    <property type="protein sequence ID" value="AVD71643.1"/>
    <property type="molecule type" value="Genomic_DNA"/>
</dbReference>
<dbReference type="InterPro" id="IPR003594">
    <property type="entry name" value="HATPase_dom"/>
</dbReference>
<dbReference type="KEGG" id="deo:CAY53_09320"/>
<dbReference type="Gene3D" id="3.30.565.10">
    <property type="entry name" value="Histidine kinase-like ATPase, C-terminal domain"/>
    <property type="match status" value="1"/>
</dbReference>
<comment type="catalytic activity">
    <reaction evidence="1">
        <text>ATP + protein L-histidine = ADP + protein N-phospho-L-histidine.</text>
        <dbReference type="EC" id="2.7.13.3"/>
    </reaction>
</comment>
<dbReference type="SMART" id="SM00387">
    <property type="entry name" value="HATPase_c"/>
    <property type="match status" value="1"/>
</dbReference>
<dbReference type="Gene3D" id="1.10.287.130">
    <property type="match status" value="1"/>
</dbReference>
<evidence type="ECO:0000256" key="3">
    <source>
        <dbReference type="ARBA" id="ARBA00022553"/>
    </source>
</evidence>
<evidence type="ECO:0000256" key="4">
    <source>
        <dbReference type="SAM" id="MobiDB-lite"/>
    </source>
</evidence>
<dbReference type="Pfam" id="PF00512">
    <property type="entry name" value="HisKA"/>
    <property type="match status" value="1"/>
</dbReference>
<dbReference type="PROSITE" id="PS50109">
    <property type="entry name" value="HIS_KIN"/>
    <property type="match status" value="1"/>
</dbReference>
<feature type="domain" description="Histidine kinase" evidence="6">
    <location>
        <begin position="348"/>
        <end position="567"/>
    </location>
</feature>
<dbReference type="PRINTS" id="PR00344">
    <property type="entry name" value="BCTRLSENSOR"/>
</dbReference>
<keyword evidence="8" id="KW-1185">Reference proteome</keyword>
<dbReference type="PANTHER" id="PTHR43065">
    <property type="entry name" value="SENSOR HISTIDINE KINASE"/>
    <property type="match status" value="1"/>
</dbReference>
<dbReference type="InterPro" id="IPR004358">
    <property type="entry name" value="Sig_transdc_His_kin-like_C"/>
</dbReference>
<feature type="transmembrane region" description="Helical" evidence="5">
    <location>
        <begin position="47"/>
        <end position="66"/>
    </location>
</feature>
<dbReference type="RefSeq" id="WP_104936888.1">
    <property type="nucleotide sequence ID" value="NZ_CP021255.1"/>
</dbReference>
<dbReference type="Pfam" id="PF02518">
    <property type="entry name" value="HATPase_c"/>
    <property type="match status" value="1"/>
</dbReference>
<dbReference type="Proteomes" id="UP000239867">
    <property type="component" value="Chromosome"/>
</dbReference>
<evidence type="ECO:0000256" key="5">
    <source>
        <dbReference type="SAM" id="Phobius"/>
    </source>
</evidence>
<dbReference type="CDD" id="cd00082">
    <property type="entry name" value="HisKA"/>
    <property type="match status" value="1"/>
</dbReference>
<keyword evidence="3" id="KW-0597">Phosphoprotein</keyword>
<accession>A0A2L1GPN4</accession>
<reference evidence="7 8" key="1">
    <citation type="journal article" date="2018" name="MBio">
        <title>Insights into the evolution of host association through the isolation and characterization of a novel human periodontal pathobiont, Desulfobulbus oralis.</title>
        <authorList>
            <person name="Cross K.L."/>
            <person name="Chirania P."/>
            <person name="Xiong W."/>
            <person name="Beall C.J."/>
            <person name="Elkins J.G."/>
            <person name="Giannone R.J."/>
            <person name="Griffen A.L."/>
            <person name="Guss A.M."/>
            <person name="Hettich R.L."/>
            <person name="Joshi S.S."/>
            <person name="Mokrzan E.M."/>
            <person name="Martin R.K."/>
            <person name="Zhulin I.B."/>
            <person name="Leys E.J."/>
            <person name="Podar M."/>
        </authorList>
    </citation>
    <scope>NUCLEOTIDE SEQUENCE [LARGE SCALE GENOMIC DNA]</scope>
    <source>
        <strain evidence="7 8">ORNL</strain>
    </source>
</reference>
<evidence type="ECO:0000313" key="8">
    <source>
        <dbReference type="Proteomes" id="UP000239867"/>
    </source>
</evidence>
<evidence type="ECO:0000313" key="7">
    <source>
        <dbReference type="EMBL" id="AVD71643.1"/>
    </source>
</evidence>
<dbReference type="EC" id="2.7.13.3" evidence="2"/>
<keyword evidence="5" id="KW-1133">Transmembrane helix</keyword>
<dbReference type="InterPro" id="IPR005467">
    <property type="entry name" value="His_kinase_dom"/>
</dbReference>